<dbReference type="InterPro" id="IPR027417">
    <property type="entry name" value="P-loop_NTPase"/>
</dbReference>
<name>A0A7U3ZRI7_RUNSL</name>
<evidence type="ECO:0000256" key="1">
    <source>
        <dbReference type="ARBA" id="ARBA00022741"/>
    </source>
</evidence>
<dbReference type="AlphaFoldDB" id="A0A7U3ZRI7"/>
<dbReference type="EMBL" id="CP002861">
    <property type="protein sequence ID" value="AEI52039.1"/>
    <property type="molecule type" value="Genomic_DNA"/>
</dbReference>
<organism evidence="7 8">
    <name type="scientific">Runella slithyformis (strain ATCC 29530 / DSM 19594 / LMG 11500 / NCIMB 11436 / LSU 4)</name>
    <dbReference type="NCBI Taxonomy" id="761193"/>
    <lineage>
        <taxon>Bacteria</taxon>
        <taxon>Pseudomonadati</taxon>
        <taxon>Bacteroidota</taxon>
        <taxon>Cytophagia</taxon>
        <taxon>Cytophagales</taxon>
        <taxon>Spirosomataceae</taxon>
        <taxon>Runella</taxon>
    </lineage>
</organism>
<dbReference type="GO" id="GO:0003678">
    <property type="term" value="F:DNA helicase activity"/>
    <property type="evidence" value="ECO:0007669"/>
    <property type="project" value="InterPro"/>
</dbReference>
<dbReference type="Pfam" id="PF00580">
    <property type="entry name" value="UvrD-helicase"/>
    <property type="match status" value="1"/>
</dbReference>
<geneLocation type="plasmid" evidence="7 8">
    <name>pRUNSL02</name>
</geneLocation>
<proteinExistence type="predicted"/>
<keyword evidence="2 5" id="KW-0378">Hydrolase</keyword>
<protein>
    <submittedName>
        <fullName evidence="7">UvrD/REP helicase</fullName>
    </submittedName>
</protein>
<evidence type="ECO:0000256" key="5">
    <source>
        <dbReference type="PROSITE-ProRule" id="PRU00560"/>
    </source>
</evidence>
<dbReference type="SUPFAM" id="SSF52540">
    <property type="entry name" value="P-loop containing nucleoside triphosphate hydrolases"/>
    <property type="match status" value="1"/>
</dbReference>
<keyword evidence="3 5" id="KW-0347">Helicase</keyword>
<feature type="binding site" evidence="5">
    <location>
        <begin position="343"/>
        <end position="350"/>
    </location>
    <ligand>
        <name>ATP</name>
        <dbReference type="ChEBI" id="CHEBI:30616"/>
    </ligand>
</feature>
<dbReference type="Proteomes" id="UP000000493">
    <property type="component" value="Plasmid pRUNSL02"/>
</dbReference>
<dbReference type="GO" id="GO:0016787">
    <property type="term" value="F:hydrolase activity"/>
    <property type="evidence" value="ECO:0007669"/>
    <property type="project" value="UniProtKB-UniRule"/>
</dbReference>
<evidence type="ECO:0000256" key="3">
    <source>
        <dbReference type="ARBA" id="ARBA00022806"/>
    </source>
</evidence>
<evidence type="ECO:0000313" key="7">
    <source>
        <dbReference type="EMBL" id="AEI52039.1"/>
    </source>
</evidence>
<accession>A0A7U3ZRI7</accession>
<dbReference type="GO" id="GO:0005524">
    <property type="term" value="F:ATP binding"/>
    <property type="evidence" value="ECO:0007669"/>
    <property type="project" value="UniProtKB-UniRule"/>
</dbReference>
<dbReference type="RefSeq" id="WP_013931221.1">
    <property type="nucleotide sequence ID" value="NC_015704.1"/>
</dbReference>
<keyword evidence="8" id="KW-1185">Reference proteome</keyword>
<dbReference type="PROSITE" id="PS51198">
    <property type="entry name" value="UVRD_HELICASE_ATP_BIND"/>
    <property type="match status" value="1"/>
</dbReference>
<reference evidence="7 8" key="2">
    <citation type="journal article" date="2012" name="Stand. Genomic Sci.">
        <title>Complete genome sequence of the aquatic bacterium Runella slithyformis type strain (LSU 4(T)).</title>
        <authorList>
            <person name="Copeland A."/>
            <person name="Zhang X."/>
            <person name="Misra M."/>
            <person name="Lapidus A."/>
            <person name="Nolan M."/>
            <person name="Lucas S."/>
            <person name="Deshpande S."/>
            <person name="Cheng J.F."/>
            <person name="Tapia R."/>
            <person name="Goodwin L.A."/>
            <person name="Pitluck S."/>
            <person name="Liolios K."/>
            <person name="Pagani I."/>
            <person name="Ivanova N."/>
            <person name="Mikhailova N."/>
            <person name="Pati A."/>
            <person name="Chen A."/>
            <person name="Palaniappan K."/>
            <person name="Land M."/>
            <person name="Hauser L."/>
            <person name="Pan C."/>
            <person name="Jeffries C.D."/>
            <person name="Detter J.C."/>
            <person name="Brambilla E.M."/>
            <person name="Rohde M."/>
            <person name="Djao O.D."/>
            <person name="Goker M."/>
            <person name="Sikorski J."/>
            <person name="Tindall B.J."/>
            <person name="Woyke T."/>
            <person name="Bristow J."/>
            <person name="Eisen J.A."/>
            <person name="Markowitz V."/>
            <person name="Hugenholtz P."/>
            <person name="Kyrpides N.C."/>
            <person name="Klenk H.P."/>
            <person name="Mavromatis K."/>
        </authorList>
    </citation>
    <scope>NUCLEOTIDE SEQUENCE [LARGE SCALE GENOMIC DNA]</scope>
    <source>
        <strain evidence="8">ATCC 29530 / DSM 19594 / LMG 11500 / NCIMB 11436 / LSU 4</strain>
    </source>
</reference>
<dbReference type="InterPro" id="IPR014016">
    <property type="entry name" value="UvrD-like_ATP-bd"/>
</dbReference>
<dbReference type="InterPro" id="IPR000212">
    <property type="entry name" value="DNA_helicase_UvrD/REP"/>
</dbReference>
<feature type="domain" description="UvrD-like helicase ATP-binding" evidence="6">
    <location>
        <begin position="322"/>
        <end position="642"/>
    </location>
</feature>
<sequence length="822" mass="94985">MKEKLLLWLKGQQQTLDQIIYEAAFEYYQKNSVKANFDFELSICQEESFDLIKGKDLCYDRLNTPFTYSLWYHARRVNTFLSFFADALLNTAESRIEIFDLGAGTGAIQWAVGLIISGMKAIGMSTPKITVINIDTSPFMLLYGEKYLWRHFVEYYPFCKEPNMITKYSVVSWNNPENLTLTNPWIASSYLFDMSDNKEEIAKGFDELVSTFKPINLLLITSNQDKKVAFLKELKQKLNNEGYLTQGIYTQNHNLLFQGQLLKVSKLRQELAKKHGGKGMSNSATWDDMSFIGLALTKQQMMLSLQTGIKLFTVTERDRTKIKLSVDQLKASKPTGKPTVILGPAGCGKSVVLTERIKNIVENHDYNPHLKILVTTFNKDLVRYLGDWLEQILDANKCKREFGKDFYGRPQQYSYFRFSNSDKYNIYVLHFDVLPTKIGSVMAKDLKFKTYKGEIEQFHLDKLKEIADDLLTESKLNKKDFESVCDPNFLFDEYHRIVYGLQCSTYKKYKVIERVGRGNPKLRTNSAKRKFVWDTLILYVKFLKANNLDSFTLRRYRFLQKLNNPKVAFAKFDYILVDELQDCTIADYEIFYKLVKDSNNIVLAGDLAQSIRLGTTSRVPRADDEMMKRFDRILLEGSYRLPFRISECVKGLSERINSKRFKVGNNESGNVINPFKGAPPGARPLIIYGENWTETIQKLKEVIMAYKLYGFKSVSVFERDDILHSKLILNGISATYETILKAKGLEKQCVIWSTRVPVDTEKEIDEFVYTILTRTSAVLIIVLSSNIHPSYIDILKTFDRARLIYWDSSSKSKFLELCEVDN</sequence>
<dbReference type="Gene3D" id="3.40.50.300">
    <property type="entry name" value="P-loop containing nucleotide triphosphate hydrolases"/>
    <property type="match status" value="1"/>
</dbReference>
<evidence type="ECO:0000256" key="4">
    <source>
        <dbReference type="ARBA" id="ARBA00022840"/>
    </source>
</evidence>
<dbReference type="PANTHER" id="PTHR11070">
    <property type="entry name" value="UVRD / RECB / PCRA DNA HELICASE FAMILY MEMBER"/>
    <property type="match status" value="1"/>
</dbReference>
<gene>
    <name evidence="7" type="ordered locus">Runsl_5902</name>
</gene>
<dbReference type="KEGG" id="rsi:Runsl_5902"/>
<keyword evidence="1 5" id="KW-0547">Nucleotide-binding</keyword>
<reference evidence="8" key="1">
    <citation type="submission" date="2011-06" db="EMBL/GenBank/DDBJ databases">
        <title>The complete genome of plasmid 2 of Runella slithyformis DSM 19594.</title>
        <authorList>
            <consortium name="US DOE Joint Genome Institute (JGI-PGF)"/>
            <person name="Lucas S."/>
            <person name="Han J."/>
            <person name="Lapidus A."/>
            <person name="Bruce D."/>
            <person name="Goodwin L."/>
            <person name="Pitluck S."/>
            <person name="Peters L."/>
            <person name="Kyrpides N."/>
            <person name="Mavromatis K."/>
            <person name="Ivanova N."/>
            <person name="Ovchinnikova G."/>
            <person name="Zhang X."/>
            <person name="Misra M."/>
            <person name="Detter J.C."/>
            <person name="Tapia R."/>
            <person name="Han C."/>
            <person name="Land M."/>
            <person name="Hauser L."/>
            <person name="Markowitz V."/>
            <person name="Cheng J.-F."/>
            <person name="Hugenholtz P."/>
            <person name="Woyke T."/>
            <person name="Wu D."/>
            <person name="Tindall B."/>
            <person name="Faehrich R."/>
            <person name="Brambilla E."/>
            <person name="Klenk H.-P."/>
            <person name="Eisen J.A."/>
        </authorList>
    </citation>
    <scope>NUCLEOTIDE SEQUENCE [LARGE SCALE GENOMIC DNA]</scope>
    <source>
        <strain evidence="8">ATCC 29530 / DSM 19594 / LMG 11500 / NCIMB 11436 / LSU 4</strain>
        <plasmid evidence="8">pRUNSL02</plasmid>
    </source>
</reference>
<evidence type="ECO:0000259" key="6">
    <source>
        <dbReference type="PROSITE" id="PS51198"/>
    </source>
</evidence>
<keyword evidence="4 5" id="KW-0067">ATP-binding</keyword>
<evidence type="ECO:0000313" key="8">
    <source>
        <dbReference type="Proteomes" id="UP000000493"/>
    </source>
</evidence>
<dbReference type="GO" id="GO:0003677">
    <property type="term" value="F:DNA binding"/>
    <property type="evidence" value="ECO:0007669"/>
    <property type="project" value="InterPro"/>
</dbReference>
<evidence type="ECO:0000256" key="2">
    <source>
        <dbReference type="ARBA" id="ARBA00022801"/>
    </source>
</evidence>
<keyword evidence="7" id="KW-0614">Plasmid</keyword>